<dbReference type="GeneID" id="99744900"/>
<dbReference type="PROSITE" id="PS51257">
    <property type="entry name" value="PROKAR_LIPOPROTEIN"/>
    <property type="match status" value="1"/>
</dbReference>
<protein>
    <recommendedName>
        <fullName evidence="2">DUF4878 domain-containing protein</fullName>
    </recommendedName>
</protein>
<evidence type="ECO:0000313" key="3">
    <source>
        <dbReference type="EMBL" id="OTQ51518.1"/>
    </source>
</evidence>
<dbReference type="AlphaFoldDB" id="A0A242NXE4"/>
<reference evidence="3 4" key="1">
    <citation type="submission" date="2017-03" db="EMBL/GenBank/DDBJ databases">
        <title>Comparative genomics of honeybee gut symbionts reveal geographically distinct and subgroup specific antibiotic resistance.</title>
        <authorList>
            <person name="Ludvigsen J."/>
            <person name="Porcellato D."/>
            <person name="Labee-Lund T.M."/>
            <person name="Amdam G.V."/>
            <person name="Rudi K."/>
        </authorList>
    </citation>
    <scope>NUCLEOTIDE SEQUENCE [LARGE SCALE GENOMIC DNA]</scope>
    <source>
        <strain evidence="3 4">A-4-12</strain>
    </source>
</reference>
<evidence type="ECO:0000256" key="1">
    <source>
        <dbReference type="SAM" id="SignalP"/>
    </source>
</evidence>
<proteinExistence type="predicted"/>
<dbReference type="OrthoDB" id="7059299at2"/>
<sequence length="137" mass="15308">MKRLTQYVSIFFLTLFAIACSSGESSPEKVAEKYVSAMYSGDADAIIKMIYMPDEGKSSDASTMIKGKLQDATIRAKAYAEQHGGIAKVEYQPTKYLNDDKSRAIIDIDVIFKDNTNKNEDLKLTKVDGNWFIEVGF</sequence>
<dbReference type="InterPro" id="IPR024267">
    <property type="entry name" value="DUF4878"/>
</dbReference>
<feature type="domain" description="DUF4878" evidence="2">
    <location>
        <begin position="21"/>
        <end position="133"/>
    </location>
</feature>
<organism evidence="3 4">
    <name type="scientific">Gilliamella apis</name>
    <dbReference type="NCBI Taxonomy" id="1970738"/>
    <lineage>
        <taxon>Bacteria</taxon>
        <taxon>Pseudomonadati</taxon>
        <taxon>Pseudomonadota</taxon>
        <taxon>Gammaproteobacteria</taxon>
        <taxon>Orbales</taxon>
        <taxon>Orbaceae</taxon>
        <taxon>Gilliamella</taxon>
    </lineage>
</organism>
<dbReference type="Proteomes" id="UP000194968">
    <property type="component" value="Unassembled WGS sequence"/>
</dbReference>
<comment type="caution">
    <text evidence="3">The sequence shown here is derived from an EMBL/GenBank/DDBJ whole genome shotgun (WGS) entry which is preliminary data.</text>
</comment>
<feature type="chain" id="PRO_5011226817" description="DUF4878 domain-containing protein" evidence="1">
    <location>
        <begin position="20"/>
        <end position="137"/>
    </location>
</feature>
<dbReference type="EMBL" id="NASK01000078">
    <property type="protein sequence ID" value="OTQ51518.1"/>
    <property type="molecule type" value="Genomic_DNA"/>
</dbReference>
<accession>A0A242NXE4</accession>
<name>A0A242NXE4_9GAMM</name>
<evidence type="ECO:0000259" key="2">
    <source>
        <dbReference type="Pfam" id="PF12870"/>
    </source>
</evidence>
<evidence type="ECO:0000313" key="4">
    <source>
        <dbReference type="Proteomes" id="UP000194968"/>
    </source>
</evidence>
<feature type="signal peptide" evidence="1">
    <location>
        <begin position="1"/>
        <end position="19"/>
    </location>
</feature>
<dbReference type="Pfam" id="PF12870">
    <property type="entry name" value="DUF4878"/>
    <property type="match status" value="1"/>
</dbReference>
<keyword evidence="1" id="KW-0732">Signal</keyword>
<gene>
    <name evidence="3" type="ORF">B6D06_02695</name>
</gene>
<dbReference type="RefSeq" id="WP_065651230.1">
    <property type="nucleotide sequence ID" value="NZ_CP132382.1"/>
</dbReference>
<dbReference type="Gene3D" id="3.10.450.50">
    <property type="match status" value="1"/>
</dbReference>